<dbReference type="SUPFAM" id="SSF50978">
    <property type="entry name" value="WD40 repeat-like"/>
    <property type="match status" value="1"/>
</dbReference>
<evidence type="ECO:0000256" key="6">
    <source>
        <dbReference type="ARBA" id="ARBA00023242"/>
    </source>
</evidence>
<dbReference type="PROSITE" id="PS50896">
    <property type="entry name" value="LISH"/>
    <property type="match status" value="1"/>
</dbReference>
<feature type="repeat" description="WD" evidence="7">
    <location>
        <begin position="376"/>
        <end position="426"/>
    </location>
</feature>
<dbReference type="GO" id="GO:0006357">
    <property type="term" value="P:regulation of transcription by RNA polymerase II"/>
    <property type="evidence" value="ECO:0007669"/>
    <property type="project" value="TreeGrafter"/>
</dbReference>
<feature type="repeat" description="WD" evidence="7">
    <location>
        <begin position="155"/>
        <end position="189"/>
    </location>
</feature>
<feature type="compositionally biased region" description="Basic and acidic residues" evidence="8">
    <location>
        <begin position="98"/>
        <end position="117"/>
    </location>
</feature>
<organism evidence="9 10">
    <name type="scientific">Elliptochloris bilobata</name>
    <dbReference type="NCBI Taxonomy" id="381761"/>
    <lineage>
        <taxon>Eukaryota</taxon>
        <taxon>Viridiplantae</taxon>
        <taxon>Chlorophyta</taxon>
        <taxon>core chlorophytes</taxon>
        <taxon>Trebouxiophyceae</taxon>
        <taxon>Trebouxiophyceae incertae sedis</taxon>
        <taxon>Elliptochloris clade</taxon>
        <taxon>Elliptochloris</taxon>
    </lineage>
</organism>
<dbReference type="PROSITE" id="PS50294">
    <property type="entry name" value="WD_REPEATS_REGION"/>
    <property type="match status" value="6"/>
</dbReference>
<comment type="subcellular location">
    <subcellularLocation>
        <location evidence="1">Nucleus</location>
    </subcellularLocation>
</comment>
<dbReference type="PANTHER" id="PTHR22846">
    <property type="entry name" value="WD40 REPEAT PROTEIN"/>
    <property type="match status" value="1"/>
</dbReference>
<keyword evidence="6" id="KW-0539">Nucleus</keyword>
<feature type="repeat" description="WD" evidence="7">
    <location>
        <begin position="209"/>
        <end position="241"/>
    </location>
</feature>
<protein>
    <submittedName>
        <fullName evidence="9">Uncharacterized protein</fullName>
    </submittedName>
</protein>
<proteinExistence type="predicted"/>
<dbReference type="Pfam" id="PF08513">
    <property type="entry name" value="LisH"/>
    <property type="match status" value="1"/>
</dbReference>
<keyword evidence="3" id="KW-0677">Repeat</keyword>
<keyword evidence="2 7" id="KW-0853">WD repeat</keyword>
<dbReference type="FunFam" id="2.130.10.10:FF:000218">
    <property type="entry name" value="WD40 repeat-containing protein HOS15"/>
    <property type="match status" value="1"/>
</dbReference>
<dbReference type="InterPro" id="IPR045183">
    <property type="entry name" value="Ebi-like"/>
</dbReference>
<comment type="caution">
    <text evidence="9">The sequence shown here is derived from an EMBL/GenBank/DDBJ whole genome shotgun (WGS) entry which is preliminary data.</text>
</comment>
<evidence type="ECO:0000256" key="2">
    <source>
        <dbReference type="ARBA" id="ARBA00022574"/>
    </source>
</evidence>
<dbReference type="SMART" id="SM00320">
    <property type="entry name" value="WD40"/>
    <property type="match status" value="8"/>
</dbReference>
<feature type="repeat" description="WD" evidence="7">
    <location>
        <begin position="427"/>
        <end position="468"/>
    </location>
</feature>
<evidence type="ECO:0000313" key="10">
    <source>
        <dbReference type="Proteomes" id="UP001445335"/>
    </source>
</evidence>
<keyword evidence="5" id="KW-0804">Transcription</keyword>
<dbReference type="PRINTS" id="PR00320">
    <property type="entry name" value="GPROTEINBRPT"/>
</dbReference>
<gene>
    <name evidence="9" type="ORF">WJX81_003500</name>
</gene>
<dbReference type="FunFam" id="1.20.960.30:FF:000001">
    <property type="entry name" value="F-box-like/WD repeat-containing protein TBL1XR1"/>
    <property type="match status" value="1"/>
</dbReference>
<dbReference type="EMBL" id="JALJOU010000004">
    <property type="protein sequence ID" value="KAK9844067.1"/>
    <property type="molecule type" value="Genomic_DNA"/>
</dbReference>
<reference evidence="9 10" key="1">
    <citation type="journal article" date="2024" name="Nat. Commun.">
        <title>Phylogenomics reveals the evolutionary origins of lichenization in chlorophyte algae.</title>
        <authorList>
            <person name="Puginier C."/>
            <person name="Libourel C."/>
            <person name="Otte J."/>
            <person name="Skaloud P."/>
            <person name="Haon M."/>
            <person name="Grisel S."/>
            <person name="Petersen M."/>
            <person name="Berrin J.G."/>
            <person name="Delaux P.M."/>
            <person name="Dal Grande F."/>
            <person name="Keller J."/>
        </authorList>
    </citation>
    <scope>NUCLEOTIDE SEQUENCE [LARGE SCALE GENOMIC DNA]</scope>
    <source>
        <strain evidence="9 10">SAG 245.80</strain>
    </source>
</reference>
<evidence type="ECO:0000256" key="4">
    <source>
        <dbReference type="ARBA" id="ARBA00023015"/>
    </source>
</evidence>
<dbReference type="InterPro" id="IPR001680">
    <property type="entry name" value="WD40_rpt"/>
</dbReference>
<evidence type="ECO:0000256" key="7">
    <source>
        <dbReference type="PROSITE-ProRule" id="PRU00221"/>
    </source>
</evidence>
<evidence type="ECO:0000256" key="8">
    <source>
        <dbReference type="SAM" id="MobiDB-lite"/>
    </source>
</evidence>
<evidence type="ECO:0000256" key="3">
    <source>
        <dbReference type="ARBA" id="ARBA00022737"/>
    </source>
</evidence>
<name>A0AAW1SEG8_9CHLO</name>
<dbReference type="PANTHER" id="PTHR22846:SF2">
    <property type="entry name" value="F-BOX-LIKE_WD REPEAT-CONTAINING PROTEIN EBI"/>
    <property type="match status" value="1"/>
</dbReference>
<dbReference type="Gene3D" id="2.130.10.10">
    <property type="entry name" value="YVTN repeat-like/Quinoprotein amine dehydrogenase"/>
    <property type="match status" value="1"/>
</dbReference>
<accession>A0AAW1SEG8</accession>
<dbReference type="PROSITE" id="PS50082">
    <property type="entry name" value="WD_REPEATS_2"/>
    <property type="match status" value="6"/>
</dbReference>
<feature type="repeat" description="WD" evidence="7">
    <location>
        <begin position="333"/>
        <end position="374"/>
    </location>
</feature>
<evidence type="ECO:0000256" key="5">
    <source>
        <dbReference type="ARBA" id="ARBA00023163"/>
    </source>
</evidence>
<dbReference type="InterPro" id="IPR015943">
    <property type="entry name" value="WD40/YVTN_repeat-like_dom_sf"/>
</dbReference>
<dbReference type="InterPro" id="IPR019775">
    <property type="entry name" value="WD40_repeat_CS"/>
</dbReference>
<keyword evidence="10" id="KW-1185">Reference proteome</keyword>
<dbReference type="InterPro" id="IPR036322">
    <property type="entry name" value="WD40_repeat_dom_sf"/>
</dbReference>
<dbReference type="AlphaFoldDB" id="A0AAW1SEG8"/>
<evidence type="ECO:0000313" key="9">
    <source>
        <dbReference type="EMBL" id="KAK9844067.1"/>
    </source>
</evidence>
<keyword evidence="4" id="KW-0805">Transcription regulation</keyword>
<dbReference type="GO" id="GO:0003714">
    <property type="term" value="F:transcription corepressor activity"/>
    <property type="evidence" value="ECO:0007669"/>
    <property type="project" value="InterPro"/>
</dbReference>
<evidence type="ECO:0000256" key="1">
    <source>
        <dbReference type="ARBA" id="ARBA00004123"/>
    </source>
</evidence>
<dbReference type="InterPro" id="IPR020472">
    <property type="entry name" value="WD40_PAC1"/>
</dbReference>
<feature type="region of interest" description="Disordered" evidence="8">
    <location>
        <begin position="98"/>
        <end position="124"/>
    </location>
</feature>
<dbReference type="CDD" id="cd00200">
    <property type="entry name" value="WD40"/>
    <property type="match status" value="1"/>
</dbReference>
<dbReference type="Proteomes" id="UP001445335">
    <property type="component" value="Unassembled WGS sequence"/>
</dbReference>
<dbReference type="GO" id="GO:0000118">
    <property type="term" value="C:histone deacetylase complex"/>
    <property type="evidence" value="ECO:0007669"/>
    <property type="project" value="TreeGrafter"/>
</dbReference>
<dbReference type="PROSITE" id="PS00678">
    <property type="entry name" value="WD_REPEATS_1"/>
    <property type="match status" value="2"/>
</dbReference>
<dbReference type="InterPro" id="IPR006594">
    <property type="entry name" value="LisH"/>
</dbReference>
<dbReference type="Pfam" id="PF00400">
    <property type="entry name" value="WD40"/>
    <property type="match status" value="6"/>
</dbReference>
<feature type="repeat" description="WD" evidence="7">
    <location>
        <begin position="250"/>
        <end position="291"/>
    </location>
</feature>
<sequence length="503" mass="54429">MAITSDEVNYLVYRYLQESGFTHSAFTFGYESFAHKSPINVNDVPPGALISFVQKGLQYLELEANLNIEGTAVDGDFAALSAREMLTKDTDELKRTVADRRDRSERDRAVRDERGGDRAGFGAGGAAGGAAAGLAAAREPDGAPQEIPASQVTTLEGHSSEVFICAWSPNAPLLASGSGDSTARIWDLSGARGEGAQPRAVVLKHFNKANEKAKDVTTLDWNGDGSLLATGSYDGLARIWSRDGELRNTLCAHKGPIFSLKWNRKGSLLLSGSVDKTAIIWDGRTGEVKQQFEFHTAPTLDVDWRDNTSFATCSTDKLIYVCRLGLSEPQKSLQGHSDEVNAIKWDPQGKLLASCSDDHTAKIWAVDRDAPLVHDLTAHTKEIYTIKWSPTGPSTANPGQRLMLVSASFDTSIRLWDAETGQCIFALTRHTQPVYSVAFSPSGQLLASGSFDKSLHVWSVRDGSLVSTYKGAGGIFEVCWARDGEHVAACFSNKVVAVLDVRA</sequence>
<dbReference type="Gene3D" id="1.20.960.30">
    <property type="match status" value="1"/>
</dbReference>